<sequence>MNLRKLASTKETFNGLINDSIDKENALHASLVRENSQNGYVYPALGSPIKSRDSQPLKDHLYNVGTSFNWCDNGSTFITVSEDHGIRTYITSQTLIDDDNSQLIPYLRIFKSTPIISSALYPDSSLYSGSCSMLISQKDVPLRLQSLIPNEDNEYPIIQSYQIQDRQTEIFQKVNSMSFLDGARFITGSNKFISSFDTQRSEAIASIPSKSGIVSALTNAKSEFANDGFYSGSFSGKLTFYSNDLEPIEQTKVQNGNGITQIIESSNGKYLYVISRNSSHVEVLDIRMGLKQVAKLTGLVTLNQRITGDLLPQSQGLIIGSNDGKLLVYKDAELGMDCEPEFVTLNDCIPISSVVVNPSESQVLGLIKGDRSDEYQQVSLQKLTF</sequence>
<dbReference type="Gene3D" id="2.130.10.10">
    <property type="entry name" value="YVTN repeat-like/Quinoprotein amine dehydrogenase"/>
    <property type="match status" value="1"/>
</dbReference>
<dbReference type="PANTHER" id="PTHR13211">
    <property type="entry name" value="TELOMERASE CAJAL BODY PROTEIN 1"/>
    <property type="match status" value="1"/>
</dbReference>
<comment type="subunit">
    <text evidence="5">Associates with snRNPs.</text>
</comment>
<organism evidence="7 8">
    <name type="scientific">Wickerhamomyces ciferrii (strain ATCC 14091 / BCRC 22168 / CBS 111 / JCM 3599 / NBRC 0793 / NRRL Y-1031 F-60-10)</name>
    <name type="common">Yeast</name>
    <name type="synonym">Pichia ciferrii</name>
    <dbReference type="NCBI Taxonomy" id="1206466"/>
    <lineage>
        <taxon>Eukaryota</taxon>
        <taxon>Fungi</taxon>
        <taxon>Dikarya</taxon>
        <taxon>Ascomycota</taxon>
        <taxon>Saccharomycotina</taxon>
        <taxon>Saccharomycetes</taxon>
        <taxon>Phaffomycetales</taxon>
        <taxon>Wickerhamomycetaceae</taxon>
        <taxon>Wickerhamomyces</taxon>
    </lineage>
</organism>
<dbReference type="STRING" id="1206466.K0KTM6"/>
<dbReference type="AlphaFoldDB" id="K0KTM6"/>
<dbReference type="GO" id="GO:0006397">
    <property type="term" value="P:mRNA processing"/>
    <property type="evidence" value="ECO:0007669"/>
    <property type="project" value="UniProtKB-KW"/>
</dbReference>
<name>K0KTM6_WICCF</name>
<evidence type="ECO:0000256" key="2">
    <source>
        <dbReference type="ARBA" id="ARBA00023187"/>
    </source>
</evidence>
<evidence type="ECO:0000256" key="1">
    <source>
        <dbReference type="ARBA" id="ARBA00022664"/>
    </source>
</evidence>
<evidence type="ECO:0000256" key="5">
    <source>
        <dbReference type="ARBA" id="ARBA00038575"/>
    </source>
</evidence>
<dbReference type="HOGENOM" id="CLU_662333_0_0_1"/>
<evidence type="ECO:0000313" key="7">
    <source>
        <dbReference type="EMBL" id="CCH44734.1"/>
    </source>
</evidence>
<comment type="similarity">
    <text evidence="4">Belongs to the SWT21 family.</text>
</comment>
<evidence type="ECO:0000256" key="4">
    <source>
        <dbReference type="ARBA" id="ARBA00038156"/>
    </source>
</evidence>
<dbReference type="PANTHER" id="PTHR13211:SF0">
    <property type="entry name" value="TELOMERASE CAJAL BODY PROTEIN 1"/>
    <property type="match status" value="1"/>
</dbReference>
<dbReference type="FunCoup" id="K0KTM6">
    <property type="interactions" value="31"/>
</dbReference>
<evidence type="ECO:0000313" key="8">
    <source>
        <dbReference type="Proteomes" id="UP000009328"/>
    </source>
</evidence>
<comment type="caution">
    <text evidence="7">The sequence shown here is derived from an EMBL/GenBank/DDBJ whole genome shotgun (WGS) entry which is preliminary data.</text>
</comment>
<keyword evidence="2" id="KW-0508">mRNA splicing</keyword>
<gene>
    <name evidence="7" type="ORF">BN7_4302</name>
</gene>
<dbReference type="InterPro" id="IPR036322">
    <property type="entry name" value="WD40_repeat_dom_sf"/>
</dbReference>
<keyword evidence="1" id="KW-0507">mRNA processing</keyword>
<dbReference type="InterPro" id="IPR051150">
    <property type="entry name" value="SWT21/TCAB1_mRNA_Telomere"/>
</dbReference>
<dbReference type="Proteomes" id="UP000009328">
    <property type="component" value="Unassembled WGS sequence"/>
</dbReference>
<dbReference type="InterPro" id="IPR015943">
    <property type="entry name" value="WD40/YVTN_repeat-like_dom_sf"/>
</dbReference>
<dbReference type="InParanoid" id="K0KTM6"/>
<evidence type="ECO:0000256" key="6">
    <source>
        <dbReference type="ARBA" id="ARBA00040352"/>
    </source>
</evidence>
<keyword evidence="8" id="KW-1185">Reference proteome</keyword>
<protein>
    <recommendedName>
        <fullName evidence="6">Protein SWT21</fullName>
    </recommendedName>
</protein>
<reference evidence="7 8" key="1">
    <citation type="journal article" date="2012" name="Eukaryot. Cell">
        <title>Draft genome sequence of Wickerhamomyces ciferrii NRRL Y-1031 F-60-10.</title>
        <authorList>
            <person name="Schneider J."/>
            <person name="Andrea H."/>
            <person name="Blom J."/>
            <person name="Jaenicke S."/>
            <person name="Ruckert C."/>
            <person name="Schorsch C."/>
            <person name="Szczepanowski R."/>
            <person name="Farwick M."/>
            <person name="Goesmann A."/>
            <person name="Puhler A."/>
            <person name="Schaffer S."/>
            <person name="Tauch A."/>
            <person name="Kohler T."/>
            <person name="Brinkrolf K."/>
        </authorList>
    </citation>
    <scope>NUCLEOTIDE SEQUENCE [LARGE SCALE GENOMIC DNA]</scope>
    <source>
        <strain evidence="8">ATCC 14091 / BCRC 22168 / CBS 111 / JCM 3599 / NBRC 0793 / NRRL Y-1031 F-60-10</strain>
    </source>
</reference>
<dbReference type="EMBL" id="CAIF01000153">
    <property type="protein sequence ID" value="CCH44734.1"/>
    <property type="molecule type" value="Genomic_DNA"/>
</dbReference>
<dbReference type="eggNOG" id="ENOG502QVPI">
    <property type="taxonomic scope" value="Eukaryota"/>
</dbReference>
<proteinExistence type="inferred from homology"/>
<dbReference type="SUPFAM" id="SSF50978">
    <property type="entry name" value="WD40 repeat-like"/>
    <property type="match status" value="1"/>
</dbReference>
<accession>K0KTM6</accession>
<dbReference type="GO" id="GO:0008380">
    <property type="term" value="P:RNA splicing"/>
    <property type="evidence" value="ECO:0007669"/>
    <property type="project" value="UniProtKB-KW"/>
</dbReference>
<evidence type="ECO:0000256" key="3">
    <source>
        <dbReference type="ARBA" id="ARBA00037270"/>
    </source>
</evidence>
<comment type="function">
    <text evidence="3">Involved in mRNA splicing. Helps to stabilize the U1 snRNP-5' splice site interaction.</text>
</comment>